<dbReference type="AlphaFoldDB" id="A0A917F982"/>
<dbReference type="GO" id="GO:0016491">
    <property type="term" value="F:oxidoreductase activity"/>
    <property type="evidence" value="ECO:0007669"/>
    <property type="project" value="UniProtKB-KW"/>
</dbReference>
<comment type="caution">
    <text evidence="6">The sequence shown here is derived from an EMBL/GenBank/DDBJ whole genome shotgun (WGS) entry which is preliminary data.</text>
</comment>
<dbReference type="InterPro" id="IPR001117">
    <property type="entry name" value="Cu-oxidase_2nd"/>
</dbReference>
<dbReference type="InterPro" id="IPR008972">
    <property type="entry name" value="Cupredoxin"/>
</dbReference>
<evidence type="ECO:0000256" key="1">
    <source>
        <dbReference type="ARBA" id="ARBA00022723"/>
    </source>
</evidence>
<feature type="domain" description="Plastocyanin-like" evidence="5">
    <location>
        <begin position="134"/>
        <end position="203"/>
    </location>
</feature>
<dbReference type="InterPro" id="IPR002355">
    <property type="entry name" value="Cu_oxidase_Cu_BS"/>
</dbReference>
<dbReference type="PROSITE" id="PS51318">
    <property type="entry name" value="TAT"/>
    <property type="match status" value="1"/>
</dbReference>
<dbReference type="PANTHER" id="PTHR11709">
    <property type="entry name" value="MULTI-COPPER OXIDASE"/>
    <property type="match status" value="1"/>
</dbReference>
<accession>A0A917F982</accession>
<reference evidence="6" key="2">
    <citation type="submission" date="2020-09" db="EMBL/GenBank/DDBJ databases">
        <authorList>
            <person name="Sun Q."/>
            <person name="Zhou Y."/>
        </authorList>
    </citation>
    <scope>NUCLEOTIDE SEQUENCE</scope>
    <source>
        <strain evidence="6">CGMCC 1.15254</strain>
    </source>
</reference>
<evidence type="ECO:0000256" key="2">
    <source>
        <dbReference type="ARBA" id="ARBA00023002"/>
    </source>
</evidence>
<feature type="domain" description="Plastocyanin-like" evidence="4">
    <location>
        <begin position="390"/>
        <end position="492"/>
    </location>
</feature>
<protein>
    <submittedName>
        <fullName evidence="6">L-ascorbate oxidase</fullName>
    </submittedName>
</protein>
<reference evidence="6" key="1">
    <citation type="journal article" date="2014" name="Int. J. Syst. Evol. Microbiol.">
        <title>Complete genome sequence of Corynebacterium casei LMG S-19264T (=DSM 44701T), isolated from a smear-ripened cheese.</title>
        <authorList>
            <consortium name="US DOE Joint Genome Institute (JGI-PGF)"/>
            <person name="Walter F."/>
            <person name="Albersmeier A."/>
            <person name="Kalinowski J."/>
            <person name="Ruckert C."/>
        </authorList>
    </citation>
    <scope>NUCLEOTIDE SEQUENCE</scope>
    <source>
        <strain evidence="6">CGMCC 1.15254</strain>
    </source>
</reference>
<dbReference type="Gene3D" id="2.60.40.420">
    <property type="entry name" value="Cupredoxins - blue copper proteins"/>
    <property type="match status" value="3"/>
</dbReference>
<dbReference type="InterPro" id="IPR011707">
    <property type="entry name" value="Cu-oxidase-like_N"/>
</dbReference>
<evidence type="ECO:0000313" key="7">
    <source>
        <dbReference type="Proteomes" id="UP000632498"/>
    </source>
</evidence>
<keyword evidence="7" id="KW-1185">Reference proteome</keyword>
<keyword evidence="1" id="KW-0479">Metal-binding</keyword>
<name>A0A917F982_9PROT</name>
<dbReference type="Pfam" id="PF07731">
    <property type="entry name" value="Cu-oxidase_2"/>
    <property type="match status" value="1"/>
</dbReference>
<dbReference type="EMBL" id="BMHV01000005">
    <property type="protein sequence ID" value="GGF57862.1"/>
    <property type="molecule type" value="Genomic_DNA"/>
</dbReference>
<dbReference type="PROSITE" id="PS51257">
    <property type="entry name" value="PROKAR_LIPOPROTEIN"/>
    <property type="match status" value="1"/>
</dbReference>
<dbReference type="InterPro" id="IPR006311">
    <property type="entry name" value="TAT_signal"/>
</dbReference>
<dbReference type="RefSeq" id="WP_188662168.1">
    <property type="nucleotide sequence ID" value="NZ_BMHV01000005.1"/>
</dbReference>
<keyword evidence="2" id="KW-0560">Oxidoreductase</keyword>
<dbReference type="Pfam" id="PF07732">
    <property type="entry name" value="Cu-oxidase_3"/>
    <property type="match status" value="1"/>
</dbReference>
<evidence type="ECO:0000259" key="3">
    <source>
        <dbReference type="Pfam" id="PF00394"/>
    </source>
</evidence>
<feature type="domain" description="Plastocyanin-like" evidence="3">
    <location>
        <begin position="238"/>
        <end position="333"/>
    </location>
</feature>
<evidence type="ECO:0000313" key="6">
    <source>
        <dbReference type="EMBL" id="GGF57862.1"/>
    </source>
</evidence>
<dbReference type="InterPro" id="IPR033138">
    <property type="entry name" value="Cu_oxidase_CS"/>
</dbReference>
<dbReference type="Proteomes" id="UP000632498">
    <property type="component" value="Unassembled WGS sequence"/>
</dbReference>
<dbReference type="CDD" id="cd13900">
    <property type="entry name" value="CuRO_3_Tth-MCO_like"/>
    <property type="match status" value="1"/>
</dbReference>
<organism evidence="6 7">
    <name type="scientific">Terasakiella brassicae</name>
    <dbReference type="NCBI Taxonomy" id="1634917"/>
    <lineage>
        <taxon>Bacteria</taxon>
        <taxon>Pseudomonadati</taxon>
        <taxon>Pseudomonadota</taxon>
        <taxon>Alphaproteobacteria</taxon>
        <taxon>Rhodospirillales</taxon>
        <taxon>Terasakiellaceae</taxon>
        <taxon>Terasakiella</taxon>
    </lineage>
</organism>
<dbReference type="CDD" id="cd13853">
    <property type="entry name" value="CuRO_1_Tth-MCO_like"/>
    <property type="match status" value="1"/>
</dbReference>
<dbReference type="PANTHER" id="PTHR11709:SF2">
    <property type="entry name" value="MULTICOPPER OXIDASE LPR1"/>
    <property type="match status" value="1"/>
</dbReference>
<proteinExistence type="predicted"/>
<dbReference type="Pfam" id="PF00394">
    <property type="entry name" value="Cu-oxidase"/>
    <property type="match status" value="1"/>
</dbReference>
<dbReference type="GO" id="GO:0005507">
    <property type="term" value="F:copper ion binding"/>
    <property type="evidence" value="ECO:0007669"/>
    <property type="project" value="InterPro"/>
</dbReference>
<dbReference type="SUPFAM" id="SSF49503">
    <property type="entry name" value="Cupredoxins"/>
    <property type="match status" value="3"/>
</dbReference>
<dbReference type="PROSITE" id="PS00080">
    <property type="entry name" value="MULTICOPPER_OXIDASE2"/>
    <property type="match status" value="1"/>
</dbReference>
<sequence>MNDKHTSLLNMPRRRFLQGIGGVGATAMGLGACTATPGWIYTGEPLHQPEVEQSRDGELNTKVIARMGNFKLAGKEVFLRCYNNKPLGNTLDVRAGDTLKLTLRNDLPFSPYDGLCLTKPDPSIDNTPRGFNVTNMHLHGLHVSPKKPADDIFITLQSGEHFDYEYHIPKTHPPGTYFYHAHVHGSTAMQVASGMAGCLIVRGELDDIPEIKAAEEKVIFIQTQRFDKDGKCESFSILNNEDKAYINGQYQPVIRIKKGQVQRWRLVNASHMVPFDLSIQTYRYTTTMPMTLLCRDGNPLPATKEIESLYMVAGNRADVLVKGFDPGTYFLVGGPDYGTLATVIVEDEAVPDMSLYAGPLPTAPELAPIPESEVTFGRRLDFDFVYGEHPKFTINNQPFSCDDTWKVPLNAVEEWDVYNHTAYPHPFHIHVNPFQVVSGGGIDPGTWLDTMEFPPFQRIKFRTRFLDFTGKYVFHCHNLMHEDMGMMQGVEVIES</sequence>
<gene>
    <name evidence="6" type="ORF">GCM10011332_09230</name>
</gene>
<evidence type="ECO:0000259" key="4">
    <source>
        <dbReference type="Pfam" id="PF07731"/>
    </source>
</evidence>
<evidence type="ECO:0000259" key="5">
    <source>
        <dbReference type="Pfam" id="PF07732"/>
    </source>
</evidence>
<dbReference type="InterPro" id="IPR011706">
    <property type="entry name" value="Cu-oxidase_C"/>
</dbReference>
<dbReference type="InterPro" id="IPR045087">
    <property type="entry name" value="Cu-oxidase_fam"/>
</dbReference>
<dbReference type="PROSITE" id="PS00079">
    <property type="entry name" value="MULTICOPPER_OXIDASE1"/>
    <property type="match status" value="1"/>
</dbReference>